<dbReference type="STRING" id="1192034.CAP_3655"/>
<evidence type="ECO:0000256" key="3">
    <source>
        <dbReference type="ARBA" id="ARBA00023163"/>
    </source>
</evidence>
<feature type="compositionally biased region" description="Low complexity" evidence="5">
    <location>
        <begin position="227"/>
        <end position="238"/>
    </location>
</feature>
<feature type="region of interest" description="Disordered" evidence="5">
    <location>
        <begin position="222"/>
        <end position="244"/>
    </location>
</feature>
<dbReference type="Pfam" id="PF16925">
    <property type="entry name" value="TetR_C_13"/>
    <property type="match status" value="1"/>
</dbReference>
<dbReference type="Proteomes" id="UP000019678">
    <property type="component" value="Unassembled WGS sequence"/>
</dbReference>
<evidence type="ECO:0000313" key="8">
    <source>
        <dbReference type="Proteomes" id="UP000019678"/>
    </source>
</evidence>
<evidence type="ECO:0000256" key="2">
    <source>
        <dbReference type="ARBA" id="ARBA00023125"/>
    </source>
</evidence>
<evidence type="ECO:0000256" key="1">
    <source>
        <dbReference type="ARBA" id="ARBA00023015"/>
    </source>
</evidence>
<feature type="region of interest" description="Disordered" evidence="5">
    <location>
        <begin position="1"/>
        <end position="28"/>
    </location>
</feature>
<dbReference type="GO" id="GO:0003677">
    <property type="term" value="F:DNA binding"/>
    <property type="evidence" value="ECO:0007669"/>
    <property type="project" value="UniProtKB-UniRule"/>
</dbReference>
<keyword evidence="3" id="KW-0804">Transcription</keyword>
<dbReference type="SUPFAM" id="SSF46689">
    <property type="entry name" value="Homeodomain-like"/>
    <property type="match status" value="1"/>
</dbReference>
<evidence type="ECO:0000259" key="6">
    <source>
        <dbReference type="PROSITE" id="PS50977"/>
    </source>
</evidence>
<dbReference type="InterPro" id="IPR001647">
    <property type="entry name" value="HTH_TetR"/>
</dbReference>
<evidence type="ECO:0000313" key="7">
    <source>
        <dbReference type="EMBL" id="EYF05065.1"/>
    </source>
</evidence>
<dbReference type="SUPFAM" id="SSF48498">
    <property type="entry name" value="Tetracyclin repressor-like, C-terminal domain"/>
    <property type="match status" value="1"/>
</dbReference>
<dbReference type="AlphaFoldDB" id="A0A017T8F5"/>
<dbReference type="PROSITE" id="PS50977">
    <property type="entry name" value="HTH_TETR_2"/>
    <property type="match status" value="1"/>
</dbReference>
<dbReference type="RefSeq" id="WP_231511559.1">
    <property type="nucleotide sequence ID" value="NZ_ASRX01000027.1"/>
</dbReference>
<sequence length="244" mass="26709">MTGRSKNQTDGEPAPPSRRGRGRPPRADGREELLKAGLLAMHAQGYNATGVAEIVERASAPKGTFYNHFESKEAFALLVVDRFFERVFSLFEARMQDPAGTPRARLRGYFEDRAAFFEANGCQRGCLLGNFGLEMSDQSEIIRARLQAHFDTWTARMATCIEAAQRAGEVRAEAEPGDLAQFILSSWEGALLSMRIQKSTAPLHAFLRFAFDGVLGAQRPEDHAARSRAAAAPGAPGSPQSHET</sequence>
<gene>
    <name evidence="7" type="ORF">CAP_3655</name>
</gene>
<dbReference type="Pfam" id="PF00440">
    <property type="entry name" value="TetR_N"/>
    <property type="match status" value="1"/>
</dbReference>
<evidence type="ECO:0000256" key="4">
    <source>
        <dbReference type="PROSITE-ProRule" id="PRU00335"/>
    </source>
</evidence>
<organism evidence="7 8">
    <name type="scientific">Chondromyces apiculatus DSM 436</name>
    <dbReference type="NCBI Taxonomy" id="1192034"/>
    <lineage>
        <taxon>Bacteria</taxon>
        <taxon>Pseudomonadati</taxon>
        <taxon>Myxococcota</taxon>
        <taxon>Polyangia</taxon>
        <taxon>Polyangiales</taxon>
        <taxon>Polyangiaceae</taxon>
        <taxon>Chondromyces</taxon>
    </lineage>
</organism>
<name>A0A017T8F5_9BACT</name>
<dbReference type="InterPro" id="IPR009057">
    <property type="entry name" value="Homeodomain-like_sf"/>
</dbReference>
<dbReference type="PANTHER" id="PTHR47506:SF6">
    <property type="entry name" value="HTH-TYPE TRANSCRIPTIONAL REPRESSOR NEMR"/>
    <property type="match status" value="1"/>
</dbReference>
<dbReference type="Gene3D" id="1.10.357.10">
    <property type="entry name" value="Tetracycline Repressor, domain 2"/>
    <property type="match status" value="1"/>
</dbReference>
<evidence type="ECO:0000256" key="5">
    <source>
        <dbReference type="SAM" id="MobiDB-lite"/>
    </source>
</evidence>
<dbReference type="InterPro" id="IPR011075">
    <property type="entry name" value="TetR_C"/>
</dbReference>
<dbReference type="eggNOG" id="COG1309">
    <property type="taxonomic scope" value="Bacteria"/>
</dbReference>
<feature type="DNA-binding region" description="H-T-H motif" evidence="4">
    <location>
        <begin position="50"/>
        <end position="69"/>
    </location>
</feature>
<reference evidence="7 8" key="1">
    <citation type="submission" date="2013-05" db="EMBL/GenBank/DDBJ databases">
        <title>Genome assembly of Chondromyces apiculatus DSM 436.</title>
        <authorList>
            <person name="Sharma G."/>
            <person name="Khatri I."/>
            <person name="Kaur C."/>
            <person name="Mayilraj S."/>
            <person name="Subramanian S."/>
        </authorList>
    </citation>
    <scope>NUCLEOTIDE SEQUENCE [LARGE SCALE GENOMIC DNA]</scope>
    <source>
        <strain evidence="7 8">DSM 436</strain>
    </source>
</reference>
<comment type="caution">
    <text evidence="7">The sequence shown here is derived from an EMBL/GenBank/DDBJ whole genome shotgun (WGS) entry which is preliminary data.</text>
</comment>
<protein>
    <submittedName>
        <fullName evidence="7">Transcriptional regulator, TetR family</fullName>
    </submittedName>
</protein>
<keyword evidence="8" id="KW-1185">Reference proteome</keyword>
<keyword evidence="2 4" id="KW-0238">DNA-binding</keyword>
<feature type="domain" description="HTH tetR-type" evidence="6">
    <location>
        <begin position="27"/>
        <end position="87"/>
    </location>
</feature>
<accession>A0A017T8F5</accession>
<dbReference type="EMBL" id="ASRX01000027">
    <property type="protein sequence ID" value="EYF05065.1"/>
    <property type="molecule type" value="Genomic_DNA"/>
</dbReference>
<proteinExistence type="predicted"/>
<dbReference type="PANTHER" id="PTHR47506">
    <property type="entry name" value="TRANSCRIPTIONAL REGULATORY PROTEIN"/>
    <property type="match status" value="1"/>
</dbReference>
<feature type="compositionally biased region" description="Polar residues" evidence="5">
    <location>
        <begin position="1"/>
        <end position="10"/>
    </location>
</feature>
<keyword evidence="1" id="KW-0805">Transcription regulation</keyword>
<dbReference type="InterPro" id="IPR036271">
    <property type="entry name" value="Tet_transcr_reg_TetR-rel_C_sf"/>
</dbReference>